<accession>A0A255E0X2</accession>
<feature type="compositionally biased region" description="Basic and acidic residues" evidence="1">
    <location>
        <begin position="482"/>
        <end position="492"/>
    </location>
</feature>
<dbReference type="Proteomes" id="UP000216533">
    <property type="component" value="Unassembled WGS sequence"/>
</dbReference>
<proteinExistence type="predicted"/>
<reference evidence="2 3" key="1">
    <citation type="submission" date="2017-07" db="EMBL/GenBank/DDBJ databases">
        <title>Draft whole genome sequences of clinical Proprionibacteriaceae strains.</title>
        <authorList>
            <person name="Bernier A.-M."/>
            <person name="Bernard K."/>
            <person name="Domingo M.-C."/>
        </authorList>
    </citation>
    <scope>NUCLEOTIDE SEQUENCE [LARGE SCALE GENOMIC DNA]</scope>
    <source>
        <strain evidence="2 3">NML 160184</strain>
    </source>
</reference>
<protein>
    <recommendedName>
        <fullName evidence="4">HNH endonuclease</fullName>
    </recommendedName>
</protein>
<name>A0A255E0X2_9ACTN</name>
<evidence type="ECO:0000313" key="2">
    <source>
        <dbReference type="EMBL" id="OYN85217.1"/>
    </source>
</evidence>
<gene>
    <name evidence="2" type="ORF">CGZ92_10395</name>
</gene>
<evidence type="ECO:0008006" key="4">
    <source>
        <dbReference type="Google" id="ProtNLM"/>
    </source>
</evidence>
<evidence type="ECO:0000256" key="1">
    <source>
        <dbReference type="SAM" id="MobiDB-lite"/>
    </source>
</evidence>
<organism evidence="2 3">
    <name type="scientific">Parenemella sanctibonifatiensis</name>
    <dbReference type="NCBI Taxonomy" id="2016505"/>
    <lineage>
        <taxon>Bacteria</taxon>
        <taxon>Bacillati</taxon>
        <taxon>Actinomycetota</taxon>
        <taxon>Actinomycetes</taxon>
        <taxon>Propionibacteriales</taxon>
        <taxon>Propionibacteriaceae</taxon>
        <taxon>Parenemella</taxon>
    </lineage>
</organism>
<feature type="region of interest" description="Disordered" evidence="1">
    <location>
        <begin position="479"/>
        <end position="499"/>
    </location>
</feature>
<evidence type="ECO:0000313" key="3">
    <source>
        <dbReference type="Proteomes" id="UP000216533"/>
    </source>
</evidence>
<sequence length="523" mass="57044">MDQPEPADRSREVSSLSRRELMAELTDVTRRERELAVEKMLLIGAACDAWSGIDGVDEVGVDVRTLYGEKLVTFGGDGTAEVSEFLKLELGPALGLSPLAADDWISDVQDLRHRLPKLHQLCVDLDVDLGDARMVARETRNLPLPVCLTFDDEVSPKLPGLPTGRIRSTVRKEVVRRDDAAEERRRTQLASRYVWLDGRDAGLGTLALRGQVDTRDGHAIDQTLNTLARRLADLDGVDTAAWDWRRGEYRAKALGILATPQAAASLLAQDPLPVDDAGDPDVSRDVEADQGLRPACPDQWGDEPRAAAGGSPRQLCAEHAAEVVENIRGGDHVKLVIHAEAADLETGRGGWWEAFDTSATSGEIAEVLSTAGKVVVQPVINLNDATVATTRFPNKAMKQRIRWRWDHEAYPFSTTRSRGRSIQIDHVNPHPAGATCETNLVPLIIGTHRANTHAGFTSKVTGPHSIQWCTPAGQRFEVTPDGTRRLDPDTGKPAEPVPRDQCALTEMLHASARRRAEATGPPG</sequence>
<dbReference type="RefSeq" id="WP_094451322.1">
    <property type="nucleotide sequence ID" value="NZ_NMVI01000025.1"/>
</dbReference>
<dbReference type="AlphaFoldDB" id="A0A255E0X2"/>
<feature type="region of interest" description="Disordered" evidence="1">
    <location>
        <begin position="271"/>
        <end position="310"/>
    </location>
</feature>
<comment type="caution">
    <text evidence="2">The sequence shown here is derived from an EMBL/GenBank/DDBJ whole genome shotgun (WGS) entry which is preliminary data.</text>
</comment>
<dbReference type="EMBL" id="NMVI01000025">
    <property type="protein sequence ID" value="OYN85217.1"/>
    <property type="molecule type" value="Genomic_DNA"/>
</dbReference>